<name>A0A7M7NEE5_STRPU</name>
<reference evidence="1" key="2">
    <citation type="submission" date="2021-01" db="UniProtKB">
        <authorList>
            <consortium name="EnsemblMetazoa"/>
        </authorList>
    </citation>
    <scope>IDENTIFICATION</scope>
</reference>
<dbReference type="InParanoid" id="A0A7M7NEE5"/>
<dbReference type="KEGG" id="spu:100891553"/>
<organism evidence="1 2">
    <name type="scientific">Strongylocentrotus purpuratus</name>
    <name type="common">Purple sea urchin</name>
    <dbReference type="NCBI Taxonomy" id="7668"/>
    <lineage>
        <taxon>Eukaryota</taxon>
        <taxon>Metazoa</taxon>
        <taxon>Echinodermata</taxon>
        <taxon>Eleutherozoa</taxon>
        <taxon>Echinozoa</taxon>
        <taxon>Echinoidea</taxon>
        <taxon>Euechinoidea</taxon>
        <taxon>Echinacea</taxon>
        <taxon>Camarodonta</taxon>
        <taxon>Echinidea</taxon>
        <taxon>Strongylocentrotidae</taxon>
        <taxon>Strongylocentrotus</taxon>
    </lineage>
</organism>
<keyword evidence="2" id="KW-1185">Reference proteome</keyword>
<dbReference type="Proteomes" id="UP000007110">
    <property type="component" value="Unassembled WGS sequence"/>
</dbReference>
<dbReference type="GeneID" id="100891553"/>
<protein>
    <submittedName>
        <fullName evidence="1">Uncharacterized protein</fullName>
    </submittedName>
</protein>
<reference evidence="2" key="1">
    <citation type="submission" date="2015-02" db="EMBL/GenBank/DDBJ databases">
        <title>Genome sequencing for Strongylocentrotus purpuratus.</title>
        <authorList>
            <person name="Murali S."/>
            <person name="Liu Y."/>
            <person name="Vee V."/>
            <person name="English A."/>
            <person name="Wang M."/>
            <person name="Skinner E."/>
            <person name="Han Y."/>
            <person name="Muzny D.M."/>
            <person name="Worley K.C."/>
            <person name="Gibbs R.A."/>
        </authorList>
    </citation>
    <scope>NUCLEOTIDE SEQUENCE</scope>
</reference>
<dbReference type="EnsemblMetazoa" id="XM_030979586">
    <property type="protein sequence ID" value="XP_030835446"/>
    <property type="gene ID" value="LOC100891553"/>
</dbReference>
<evidence type="ECO:0000313" key="1">
    <source>
        <dbReference type="EnsemblMetazoa" id="XP_030835446"/>
    </source>
</evidence>
<dbReference type="AlphaFoldDB" id="A0A7M7NEE5"/>
<dbReference type="RefSeq" id="XP_030835446.1">
    <property type="nucleotide sequence ID" value="XM_030979586.1"/>
</dbReference>
<accession>A0A7M7NEE5</accession>
<evidence type="ECO:0000313" key="2">
    <source>
        <dbReference type="Proteomes" id="UP000007110"/>
    </source>
</evidence>
<proteinExistence type="predicted"/>
<sequence length="156" mass="17101">MAMCILSAVVAGFGFMYRMSYAICQSWACHHPRVFTARPVNEPFLVTMVKGDPYGFTKNCTTSIIVNSIISTVFFFHFVAAILGSVAACCGGVCCNKPQVFVPKSILLAEQESVPIRMQSSKKDRGQYQKRLLKPPLYSCGDGQKKVVSFSSNGLP</sequence>